<dbReference type="EMBL" id="JAAHBV010000605">
    <property type="protein sequence ID" value="NER61999.1"/>
    <property type="molecule type" value="Genomic_DNA"/>
</dbReference>
<evidence type="ECO:0000313" key="2">
    <source>
        <dbReference type="EMBL" id="NER61999.1"/>
    </source>
</evidence>
<gene>
    <name evidence="2" type="ORF">G3435_22665</name>
</gene>
<proteinExistence type="predicted"/>
<dbReference type="Proteomes" id="UP000480410">
    <property type="component" value="Unassembled WGS sequence"/>
</dbReference>
<accession>A0A6M0D214</accession>
<keyword evidence="1" id="KW-0732">Signal</keyword>
<protein>
    <recommendedName>
        <fullName evidence="4">Urea ABC transporter permease subunit UrtB</fullName>
    </recommendedName>
</protein>
<feature type="chain" id="PRO_5027040279" description="Urea ABC transporter permease subunit UrtB" evidence="1">
    <location>
        <begin position="23"/>
        <end position="72"/>
    </location>
</feature>
<evidence type="ECO:0000313" key="3">
    <source>
        <dbReference type="Proteomes" id="UP000480410"/>
    </source>
</evidence>
<feature type="signal peptide" evidence="1">
    <location>
        <begin position="1"/>
        <end position="22"/>
    </location>
</feature>
<dbReference type="AlphaFoldDB" id="A0A6M0D214"/>
<reference evidence="2 3" key="1">
    <citation type="submission" date="2020-02" db="EMBL/GenBank/DDBJ databases">
        <title>Broccoli isolated Pseudomonas sp.</title>
        <authorList>
            <person name="Fujikawa T."/>
            <person name="Sawada H."/>
        </authorList>
    </citation>
    <scope>NUCLEOTIDE SEQUENCE [LARGE SCALE GENOMIC DNA]</scope>
    <source>
        <strain evidence="2 3">MAFF212428</strain>
    </source>
</reference>
<evidence type="ECO:0000256" key="1">
    <source>
        <dbReference type="SAM" id="SignalP"/>
    </source>
</evidence>
<sequence length="72" mass="7553">MPKALHTLLLALLLLLPLAAQAGDADFFIAAKPNEQASLLQGWAAQPDTARLDLLTLLQQGAWAPTTTASCA</sequence>
<comment type="caution">
    <text evidence="2">The sequence shown here is derived from an EMBL/GenBank/DDBJ whole genome shotgun (WGS) entry which is preliminary data.</text>
</comment>
<evidence type="ECO:0008006" key="4">
    <source>
        <dbReference type="Google" id="ProtNLM"/>
    </source>
</evidence>
<name>A0A6M0D214_9PSED</name>
<organism evidence="2 3">
    <name type="scientific">Pseudomonas brassicae</name>
    <dbReference type="NCBI Taxonomy" id="2708063"/>
    <lineage>
        <taxon>Bacteria</taxon>
        <taxon>Pseudomonadati</taxon>
        <taxon>Pseudomonadota</taxon>
        <taxon>Gammaproteobacteria</taxon>
        <taxon>Pseudomonadales</taxon>
        <taxon>Pseudomonadaceae</taxon>
        <taxon>Pseudomonas</taxon>
    </lineage>
</organism>